<evidence type="ECO:0000256" key="5">
    <source>
        <dbReference type="ARBA" id="ARBA00023136"/>
    </source>
</evidence>
<evidence type="ECO:0000313" key="9">
    <source>
        <dbReference type="Proteomes" id="UP000317365"/>
    </source>
</evidence>
<feature type="transmembrane region" description="Helical" evidence="6">
    <location>
        <begin position="30"/>
        <end position="51"/>
    </location>
</feature>
<dbReference type="Proteomes" id="UP000317365">
    <property type="component" value="Chromosome"/>
</dbReference>
<dbReference type="InterPro" id="IPR037185">
    <property type="entry name" value="EmrE-like"/>
</dbReference>
<organism evidence="8 9">
    <name type="scientific">Rhodoferax aquaticus</name>
    <dbReference type="NCBI Taxonomy" id="2527691"/>
    <lineage>
        <taxon>Bacteria</taxon>
        <taxon>Pseudomonadati</taxon>
        <taxon>Pseudomonadota</taxon>
        <taxon>Betaproteobacteria</taxon>
        <taxon>Burkholderiales</taxon>
        <taxon>Comamonadaceae</taxon>
        <taxon>Rhodoferax</taxon>
    </lineage>
</organism>
<dbReference type="Pfam" id="PF00892">
    <property type="entry name" value="EamA"/>
    <property type="match status" value="2"/>
</dbReference>
<feature type="domain" description="EamA" evidence="7">
    <location>
        <begin position="3"/>
        <end position="122"/>
    </location>
</feature>
<feature type="transmembrane region" description="Helical" evidence="6">
    <location>
        <begin position="155"/>
        <end position="175"/>
    </location>
</feature>
<evidence type="ECO:0000256" key="3">
    <source>
        <dbReference type="ARBA" id="ARBA00022692"/>
    </source>
</evidence>
<dbReference type="InterPro" id="IPR050638">
    <property type="entry name" value="AA-Vitamin_Transporters"/>
</dbReference>
<feature type="transmembrane region" description="Helical" evidence="6">
    <location>
        <begin position="195"/>
        <end position="213"/>
    </location>
</feature>
<keyword evidence="3 6" id="KW-0812">Transmembrane</keyword>
<dbReference type="PANTHER" id="PTHR32322">
    <property type="entry name" value="INNER MEMBRANE TRANSPORTER"/>
    <property type="match status" value="1"/>
</dbReference>
<keyword evidence="2" id="KW-1003">Cell membrane</keyword>
<evidence type="ECO:0000259" key="7">
    <source>
        <dbReference type="Pfam" id="PF00892"/>
    </source>
</evidence>
<name>A0A515EUY0_9BURK</name>
<evidence type="ECO:0000256" key="2">
    <source>
        <dbReference type="ARBA" id="ARBA00022475"/>
    </source>
</evidence>
<proteinExistence type="predicted"/>
<protein>
    <submittedName>
        <fullName evidence="8">DMT family transporter</fullName>
    </submittedName>
</protein>
<evidence type="ECO:0000256" key="1">
    <source>
        <dbReference type="ARBA" id="ARBA00004651"/>
    </source>
</evidence>
<feature type="transmembrane region" description="Helical" evidence="6">
    <location>
        <begin position="266"/>
        <end position="285"/>
    </location>
</feature>
<evidence type="ECO:0000256" key="4">
    <source>
        <dbReference type="ARBA" id="ARBA00022989"/>
    </source>
</evidence>
<keyword evidence="4 6" id="KW-1133">Transmembrane helix</keyword>
<keyword evidence="9" id="KW-1185">Reference proteome</keyword>
<dbReference type="RefSeq" id="WP_142813916.1">
    <property type="nucleotide sequence ID" value="NZ_CP036282.1"/>
</dbReference>
<dbReference type="GO" id="GO:0005886">
    <property type="term" value="C:plasma membrane"/>
    <property type="evidence" value="ECO:0007669"/>
    <property type="project" value="UniProtKB-SubCell"/>
</dbReference>
<feature type="transmembrane region" description="Helical" evidence="6">
    <location>
        <begin position="93"/>
        <end position="113"/>
    </location>
</feature>
<feature type="transmembrane region" description="Helical" evidence="6">
    <location>
        <begin position="291"/>
        <end position="308"/>
    </location>
</feature>
<evidence type="ECO:0000256" key="6">
    <source>
        <dbReference type="SAM" id="Phobius"/>
    </source>
</evidence>
<feature type="transmembrane region" description="Helical" evidence="6">
    <location>
        <begin position="233"/>
        <end position="254"/>
    </location>
</feature>
<reference evidence="9" key="1">
    <citation type="submission" date="2019-02" db="EMBL/GenBank/DDBJ databases">
        <title>Complete genome sequence of Rhodoferax sp. Gr-4.</title>
        <authorList>
            <person name="Jin L."/>
        </authorList>
    </citation>
    <scope>NUCLEOTIDE SEQUENCE [LARGE SCALE GENOMIC DNA]</scope>
    <source>
        <strain evidence="9">Gr-4</strain>
    </source>
</reference>
<reference evidence="9" key="2">
    <citation type="journal article" date="2020" name="Int. J. Syst. Evol. Microbiol.">
        <title>Genomic insights into a novel species Rhodoferax aquaticus sp. nov., isolated from freshwater.</title>
        <authorList>
            <person name="Li T."/>
            <person name="Zhuo Y."/>
            <person name="Jin C.Z."/>
            <person name="Wu X."/>
            <person name="Ko S.R."/>
            <person name="Jin F.J."/>
            <person name="Ahn C.Y."/>
            <person name="Oh H.M."/>
            <person name="Lee H.G."/>
            <person name="Jin L."/>
        </authorList>
    </citation>
    <scope>NUCLEOTIDE SEQUENCE [LARGE SCALE GENOMIC DNA]</scope>
    <source>
        <strain evidence="9">Gr-4</strain>
    </source>
</reference>
<feature type="transmembrane region" description="Helical" evidence="6">
    <location>
        <begin position="67"/>
        <end position="87"/>
    </location>
</feature>
<dbReference type="PANTHER" id="PTHR32322:SF18">
    <property type="entry name" value="S-ADENOSYLMETHIONINE_S-ADENOSYLHOMOCYSTEINE TRANSPORTER"/>
    <property type="match status" value="1"/>
</dbReference>
<feature type="domain" description="EamA" evidence="7">
    <location>
        <begin position="160"/>
        <end position="308"/>
    </location>
</feature>
<keyword evidence="5 6" id="KW-0472">Membrane</keyword>
<comment type="subcellular location">
    <subcellularLocation>
        <location evidence="1">Cell membrane</location>
        <topology evidence="1">Multi-pass membrane protein</topology>
    </subcellularLocation>
</comment>
<dbReference type="KEGG" id="rhg:EXZ61_21260"/>
<dbReference type="SUPFAM" id="SSF103481">
    <property type="entry name" value="Multidrug resistance efflux transporter EmrE"/>
    <property type="match status" value="2"/>
</dbReference>
<feature type="transmembrane region" description="Helical" evidence="6">
    <location>
        <begin position="125"/>
        <end position="143"/>
    </location>
</feature>
<sequence length="318" mass="34362">MVRGVLFALAAGMMWGLAFIAPLLLPGYPAVLQSLGRYIALGVLCIPLAWMDRADLMHLRWSDWKQALALSVVGNLLYYLLLASAIQQAGAPLPTMLIGTLPVVLTIAAKLRARHEDGRMAWRSILPSLALIAAGIACVNAAELRALGDSSSQNLMQYAWGGLLGVGAVACWTWYPLRNADWLREHPQRNARAWATAQGLVTLPLALLGYAVFAWYTHGQASEFAIPWGPQPVVFGSIMLTMGLLTSWLATVCWNAASRRLPASTLAQLIVFETLCALTYAYTLRGERPELLTLLGVALLVVGVVIAVRSSTKAARTA</sequence>
<evidence type="ECO:0000313" key="8">
    <source>
        <dbReference type="EMBL" id="QDL56481.1"/>
    </source>
</evidence>
<gene>
    <name evidence="8" type="ORF">EXZ61_21260</name>
</gene>
<dbReference type="AlphaFoldDB" id="A0A515EUY0"/>
<dbReference type="InterPro" id="IPR000620">
    <property type="entry name" value="EamA_dom"/>
</dbReference>
<accession>A0A515EUY0</accession>
<dbReference type="EMBL" id="CP036282">
    <property type="protein sequence ID" value="QDL56481.1"/>
    <property type="molecule type" value="Genomic_DNA"/>
</dbReference>